<evidence type="ECO:0000259" key="5">
    <source>
        <dbReference type="PROSITE" id="PS50977"/>
    </source>
</evidence>
<dbReference type="STRING" id="1641165.XM38_24760"/>
<feature type="domain" description="HTH tetR-type" evidence="5">
    <location>
        <begin position="12"/>
        <end position="72"/>
    </location>
</feature>
<dbReference type="InterPro" id="IPR036271">
    <property type="entry name" value="Tet_transcr_reg_TetR-rel_C_sf"/>
</dbReference>
<keyword evidence="3" id="KW-0804">Transcription</keyword>
<dbReference type="GO" id="GO:0000976">
    <property type="term" value="F:transcription cis-regulatory region binding"/>
    <property type="evidence" value="ECO:0007669"/>
    <property type="project" value="TreeGrafter"/>
</dbReference>
<dbReference type="Gene3D" id="1.10.357.10">
    <property type="entry name" value="Tetracycline Repressor, domain 2"/>
    <property type="match status" value="1"/>
</dbReference>
<dbReference type="GO" id="GO:0003700">
    <property type="term" value="F:DNA-binding transcription factor activity"/>
    <property type="evidence" value="ECO:0007669"/>
    <property type="project" value="TreeGrafter"/>
</dbReference>
<keyword evidence="2 4" id="KW-0238">DNA-binding</keyword>
<reference evidence="6 7" key="1">
    <citation type="journal article" date="2016" name="Biochim. Biophys. Acta">
        <title>Characterization of red-shifted phycobilisomes isolated from the chlorophyll f-containing cyanobacterium Halomicronema hongdechloris.</title>
        <authorList>
            <person name="Li Y."/>
            <person name="Lin Y."/>
            <person name="Garvey C.J."/>
            <person name="Birch D."/>
            <person name="Corkery R.W."/>
            <person name="Loughlin P.C."/>
            <person name="Scheer H."/>
            <person name="Willows R.D."/>
            <person name="Chen M."/>
        </authorList>
    </citation>
    <scope>NUCLEOTIDE SEQUENCE [LARGE SCALE GENOMIC DNA]</scope>
    <source>
        <strain evidence="6 7">C2206</strain>
    </source>
</reference>
<keyword evidence="1" id="KW-0805">Transcription regulation</keyword>
<dbReference type="InterPro" id="IPR039536">
    <property type="entry name" value="TetR_C_Proteobacteria"/>
</dbReference>
<gene>
    <name evidence="6" type="primary">acnR_2</name>
    <name evidence="6" type="ORF">XM38_045360</name>
</gene>
<evidence type="ECO:0000256" key="2">
    <source>
        <dbReference type="ARBA" id="ARBA00023125"/>
    </source>
</evidence>
<evidence type="ECO:0000256" key="3">
    <source>
        <dbReference type="ARBA" id="ARBA00023163"/>
    </source>
</evidence>
<dbReference type="InterPro" id="IPR050109">
    <property type="entry name" value="HTH-type_TetR-like_transc_reg"/>
</dbReference>
<evidence type="ECO:0000313" key="6">
    <source>
        <dbReference type="EMBL" id="ASC73567.1"/>
    </source>
</evidence>
<proteinExistence type="predicted"/>
<dbReference type="PANTHER" id="PTHR30055:SF234">
    <property type="entry name" value="HTH-TYPE TRANSCRIPTIONAL REGULATOR BETI"/>
    <property type="match status" value="1"/>
</dbReference>
<dbReference type="PROSITE" id="PS50977">
    <property type="entry name" value="HTH_TETR_2"/>
    <property type="match status" value="1"/>
</dbReference>
<dbReference type="OrthoDB" id="9816431at2"/>
<dbReference type="PANTHER" id="PTHR30055">
    <property type="entry name" value="HTH-TYPE TRANSCRIPTIONAL REGULATOR RUTR"/>
    <property type="match status" value="1"/>
</dbReference>
<dbReference type="GO" id="GO:0045892">
    <property type="term" value="P:negative regulation of DNA-templated transcription"/>
    <property type="evidence" value="ECO:0007669"/>
    <property type="project" value="UniProtKB-ARBA"/>
</dbReference>
<dbReference type="Pfam" id="PF14246">
    <property type="entry name" value="TetR_C_7"/>
    <property type="match status" value="1"/>
</dbReference>
<dbReference type="PRINTS" id="PR00455">
    <property type="entry name" value="HTHTETR"/>
</dbReference>
<dbReference type="Pfam" id="PF00440">
    <property type="entry name" value="TetR_N"/>
    <property type="match status" value="1"/>
</dbReference>
<name>A0A1Z3HTW4_9CYAN</name>
<dbReference type="SUPFAM" id="SSF48498">
    <property type="entry name" value="Tetracyclin repressor-like, C-terminal domain"/>
    <property type="match status" value="1"/>
</dbReference>
<feature type="DNA-binding region" description="H-T-H motif" evidence="4">
    <location>
        <begin position="35"/>
        <end position="54"/>
    </location>
</feature>
<dbReference type="InterPro" id="IPR009057">
    <property type="entry name" value="Homeodomain-like_sf"/>
</dbReference>
<organism evidence="6 7">
    <name type="scientific">Halomicronema hongdechloris C2206</name>
    <dbReference type="NCBI Taxonomy" id="1641165"/>
    <lineage>
        <taxon>Bacteria</taxon>
        <taxon>Bacillati</taxon>
        <taxon>Cyanobacteriota</taxon>
        <taxon>Cyanophyceae</taxon>
        <taxon>Nodosilineales</taxon>
        <taxon>Nodosilineaceae</taxon>
        <taxon>Halomicronema</taxon>
    </lineage>
</organism>
<keyword evidence="7" id="KW-1185">Reference proteome</keyword>
<protein>
    <submittedName>
        <fullName evidence="6">HTH-type transcriptional repressor AcnR</fullName>
    </submittedName>
</protein>
<dbReference type="SUPFAM" id="SSF46689">
    <property type="entry name" value="Homeodomain-like"/>
    <property type="match status" value="1"/>
</dbReference>
<dbReference type="RefSeq" id="WP_080813593.1">
    <property type="nucleotide sequence ID" value="NZ_CP021983.2"/>
</dbReference>
<evidence type="ECO:0000313" key="7">
    <source>
        <dbReference type="Proteomes" id="UP000191901"/>
    </source>
</evidence>
<accession>A0A1Z3HTW4</accession>
<dbReference type="InterPro" id="IPR001647">
    <property type="entry name" value="HTH_TetR"/>
</dbReference>
<dbReference type="EMBL" id="CP021983">
    <property type="protein sequence ID" value="ASC73567.1"/>
    <property type="molecule type" value="Genomic_DNA"/>
</dbReference>
<dbReference type="Proteomes" id="UP000191901">
    <property type="component" value="Chromosome"/>
</dbReference>
<evidence type="ECO:0000256" key="1">
    <source>
        <dbReference type="ARBA" id="ARBA00023015"/>
    </source>
</evidence>
<dbReference type="KEGG" id="hhg:XM38_045360"/>
<evidence type="ECO:0000256" key="4">
    <source>
        <dbReference type="PROSITE-ProRule" id="PRU00335"/>
    </source>
</evidence>
<dbReference type="AlphaFoldDB" id="A0A1Z3HTW4"/>
<dbReference type="FunFam" id="1.10.10.60:FF:000141">
    <property type="entry name" value="TetR family transcriptional regulator"/>
    <property type="match status" value="1"/>
</dbReference>
<sequence length="209" mass="23368">MGTLPTPSTATQLKQEQILQGALTIFLQQGYEGTSMDRVASAAGVSKITIYKHFQDKEGLFTALIDWVTTQRFQIVFGALSLEDPPEVVLRRVATRLLDMLAVDEEYIAFLRLIIGESGRFPAIAQRFIQVLPKKVLRVLTRYFQAHPELKFTDPEAAARIFVGSLITYVMTQKLLHGQSIIPMQQDVLIDSVIDMIVRYPGPATDSGK</sequence>